<reference evidence="5 6" key="1">
    <citation type="submission" date="2014-01" db="EMBL/GenBank/DDBJ databases">
        <title>Sulfitobacter sp. H3 (MCCC 1A00686) Genome Sequencing.</title>
        <authorList>
            <person name="Lai Q."/>
            <person name="Hong Z."/>
        </authorList>
    </citation>
    <scope>NUCLEOTIDE SEQUENCE [LARGE SCALE GENOMIC DNA]</scope>
    <source>
        <strain evidence="5 6">H3</strain>
    </source>
</reference>
<keyword evidence="2" id="KW-0805">Transcription regulation</keyword>
<dbReference type="SUPFAM" id="SSF46785">
    <property type="entry name" value="Winged helix' DNA-binding domain"/>
    <property type="match status" value="1"/>
</dbReference>
<evidence type="ECO:0000256" key="1">
    <source>
        <dbReference type="ARBA" id="ARBA00009437"/>
    </source>
</evidence>
<dbReference type="InterPro" id="IPR005119">
    <property type="entry name" value="LysR_subst-bd"/>
</dbReference>
<dbReference type="InterPro" id="IPR000847">
    <property type="entry name" value="LysR_HTH_N"/>
</dbReference>
<dbReference type="GeneID" id="68871206"/>
<gene>
    <name evidence="5" type="ORF">SUH3_17105</name>
</gene>
<dbReference type="AlphaFoldDB" id="A0A073J2C3"/>
<dbReference type="SUPFAM" id="SSF53850">
    <property type="entry name" value="Periplasmic binding protein-like II"/>
    <property type="match status" value="1"/>
</dbReference>
<evidence type="ECO:0000256" key="2">
    <source>
        <dbReference type="ARBA" id="ARBA00023015"/>
    </source>
</evidence>
<evidence type="ECO:0000256" key="3">
    <source>
        <dbReference type="ARBA" id="ARBA00023125"/>
    </source>
</evidence>
<keyword evidence="4" id="KW-0804">Transcription</keyword>
<proteinExistence type="inferred from homology"/>
<dbReference type="GO" id="GO:0003700">
    <property type="term" value="F:DNA-binding transcription factor activity"/>
    <property type="evidence" value="ECO:0007669"/>
    <property type="project" value="InterPro"/>
</dbReference>
<dbReference type="Gene3D" id="1.10.10.10">
    <property type="entry name" value="Winged helix-like DNA-binding domain superfamily/Winged helix DNA-binding domain"/>
    <property type="match status" value="1"/>
</dbReference>
<dbReference type="GO" id="GO:0043565">
    <property type="term" value="F:sequence-specific DNA binding"/>
    <property type="evidence" value="ECO:0007669"/>
    <property type="project" value="TreeGrafter"/>
</dbReference>
<dbReference type="EMBL" id="JAMD01000004">
    <property type="protein sequence ID" value="KEJ95980.1"/>
    <property type="molecule type" value="Genomic_DNA"/>
</dbReference>
<dbReference type="InterPro" id="IPR058163">
    <property type="entry name" value="LysR-type_TF_proteobact-type"/>
</dbReference>
<dbReference type="PROSITE" id="PS50931">
    <property type="entry name" value="HTH_LYSR"/>
    <property type="match status" value="1"/>
</dbReference>
<organism evidence="5 6">
    <name type="scientific">Pseudosulfitobacter pseudonitzschiae</name>
    <dbReference type="NCBI Taxonomy" id="1402135"/>
    <lineage>
        <taxon>Bacteria</taxon>
        <taxon>Pseudomonadati</taxon>
        <taxon>Pseudomonadota</taxon>
        <taxon>Alphaproteobacteria</taxon>
        <taxon>Rhodobacterales</taxon>
        <taxon>Roseobacteraceae</taxon>
        <taxon>Pseudosulfitobacter</taxon>
    </lineage>
</organism>
<keyword evidence="6" id="KW-1185">Reference proteome</keyword>
<dbReference type="Proteomes" id="UP000027746">
    <property type="component" value="Unassembled WGS sequence"/>
</dbReference>
<dbReference type="PANTHER" id="PTHR30537:SF3">
    <property type="entry name" value="TRANSCRIPTIONAL REGULATORY PROTEIN"/>
    <property type="match status" value="1"/>
</dbReference>
<dbReference type="GO" id="GO:0006351">
    <property type="term" value="P:DNA-templated transcription"/>
    <property type="evidence" value="ECO:0007669"/>
    <property type="project" value="TreeGrafter"/>
</dbReference>
<dbReference type="OrthoDB" id="9796526at2"/>
<accession>A0A073J2C3</accession>
<comment type="caution">
    <text evidence="5">The sequence shown here is derived from an EMBL/GenBank/DDBJ whole genome shotgun (WGS) entry which is preliminary data.</text>
</comment>
<dbReference type="PANTHER" id="PTHR30537">
    <property type="entry name" value="HTH-TYPE TRANSCRIPTIONAL REGULATOR"/>
    <property type="match status" value="1"/>
</dbReference>
<keyword evidence="3" id="KW-0238">DNA-binding</keyword>
<sequence length="306" mass="34306">MDSTDIRYCKFEMDEMDWNAIKVFVAVSETGSLVRAAERIGLSHATVFRHMSALEEQVGTRLFDRVKGRYVLTDAGAEMRDISGGIVSSFEEIDRRVAGRDETAQGTVRLTAPRSFSDTVLPRYLAEFATAHPNILVELLVSNQEVNMSDRSADVALRVAQSPPGHLWGRRVLGIDWAVYASSSYLTTHDPLEVMEDLPRHNLVAPAGMLARHPAFQSILTEKQPLTAVRCDDLTTIASFAAAGHGVALLPDDMRRPELMRCFTYSRAPQNCLWALTHPDLRGLRRISLIMAFLSNAFRQDPYWKR</sequence>
<name>A0A073J2C3_9RHOB</name>
<dbReference type="Gene3D" id="3.40.190.290">
    <property type="match status" value="1"/>
</dbReference>
<dbReference type="InterPro" id="IPR036388">
    <property type="entry name" value="WH-like_DNA-bd_sf"/>
</dbReference>
<dbReference type="Pfam" id="PF00126">
    <property type="entry name" value="HTH_1"/>
    <property type="match status" value="1"/>
</dbReference>
<evidence type="ECO:0000313" key="5">
    <source>
        <dbReference type="EMBL" id="KEJ95980.1"/>
    </source>
</evidence>
<protein>
    <submittedName>
        <fullName evidence="5">Uncharacterized protein</fullName>
    </submittedName>
</protein>
<evidence type="ECO:0000313" key="6">
    <source>
        <dbReference type="Proteomes" id="UP000027746"/>
    </source>
</evidence>
<dbReference type="RefSeq" id="WP_159436679.1">
    <property type="nucleotide sequence ID" value="NZ_CP054599.1"/>
</dbReference>
<comment type="similarity">
    <text evidence="1">Belongs to the LysR transcriptional regulatory family.</text>
</comment>
<evidence type="ECO:0000256" key="4">
    <source>
        <dbReference type="ARBA" id="ARBA00023163"/>
    </source>
</evidence>
<dbReference type="InterPro" id="IPR036390">
    <property type="entry name" value="WH_DNA-bd_sf"/>
</dbReference>
<dbReference type="Pfam" id="PF03466">
    <property type="entry name" value="LysR_substrate"/>
    <property type="match status" value="1"/>
</dbReference>